<dbReference type="SMART" id="SM00387">
    <property type="entry name" value="HATPase_c"/>
    <property type="match status" value="1"/>
</dbReference>
<reference evidence="6 7" key="1">
    <citation type="journal article" date="2006" name="Nature">
        <title>Global trends of whole-genome duplications revealed by the ciliate Paramecium tetraurelia.</title>
        <authorList>
            <consortium name="Genoscope"/>
            <person name="Aury J.-M."/>
            <person name="Jaillon O."/>
            <person name="Duret L."/>
            <person name="Noel B."/>
            <person name="Jubin C."/>
            <person name="Porcel B.M."/>
            <person name="Segurens B."/>
            <person name="Daubin V."/>
            <person name="Anthouard V."/>
            <person name="Aiach N."/>
            <person name="Arnaiz O."/>
            <person name="Billaut A."/>
            <person name="Beisson J."/>
            <person name="Blanc I."/>
            <person name="Bouhouche K."/>
            <person name="Camara F."/>
            <person name="Duharcourt S."/>
            <person name="Guigo R."/>
            <person name="Gogendeau D."/>
            <person name="Katinka M."/>
            <person name="Keller A.-M."/>
            <person name="Kissmehl R."/>
            <person name="Klotz C."/>
            <person name="Koll F."/>
            <person name="Le Moue A."/>
            <person name="Lepere C."/>
            <person name="Malinsky S."/>
            <person name="Nowacki M."/>
            <person name="Nowak J.K."/>
            <person name="Plattner H."/>
            <person name="Poulain J."/>
            <person name="Ruiz F."/>
            <person name="Serrano V."/>
            <person name="Zagulski M."/>
            <person name="Dessen P."/>
            <person name="Betermier M."/>
            <person name="Weissenbach J."/>
            <person name="Scarpelli C."/>
            <person name="Schachter V."/>
            <person name="Sperling L."/>
            <person name="Meyer E."/>
            <person name="Cohen J."/>
            <person name="Wincker P."/>
        </authorList>
    </citation>
    <scope>NUCLEOTIDE SEQUENCE [LARGE SCALE GENOMIC DNA]</scope>
    <source>
        <strain evidence="6 7">Stock d4-2</strain>
    </source>
</reference>
<dbReference type="GO" id="GO:0000155">
    <property type="term" value="F:phosphorelay sensor kinase activity"/>
    <property type="evidence" value="ECO:0007669"/>
    <property type="project" value="InterPro"/>
</dbReference>
<keyword evidence="3" id="KW-0472">Membrane</keyword>
<feature type="transmembrane region" description="Helical" evidence="3">
    <location>
        <begin position="109"/>
        <end position="125"/>
    </location>
</feature>
<dbReference type="InterPro" id="IPR036890">
    <property type="entry name" value="HATPase_C_sf"/>
</dbReference>
<dbReference type="Gene3D" id="3.40.50.2300">
    <property type="match status" value="1"/>
</dbReference>
<dbReference type="InterPro" id="IPR003661">
    <property type="entry name" value="HisK_dim/P_dom"/>
</dbReference>
<keyword evidence="3" id="KW-0812">Transmembrane</keyword>
<feature type="domain" description="Response regulatory" evidence="5">
    <location>
        <begin position="588"/>
        <end position="712"/>
    </location>
</feature>
<evidence type="ECO:0000313" key="7">
    <source>
        <dbReference type="Proteomes" id="UP000000600"/>
    </source>
</evidence>
<evidence type="ECO:0000256" key="3">
    <source>
        <dbReference type="SAM" id="Phobius"/>
    </source>
</evidence>
<dbReference type="Pfam" id="PF02518">
    <property type="entry name" value="HATPase_c"/>
    <property type="match status" value="1"/>
</dbReference>
<dbReference type="Pfam" id="PF00072">
    <property type="entry name" value="Response_reg"/>
    <property type="match status" value="1"/>
</dbReference>
<dbReference type="PROSITE" id="PS50109">
    <property type="entry name" value="HIS_KIN"/>
    <property type="match status" value="1"/>
</dbReference>
<dbReference type="Gene3D" id="3.30.565.10">
    <property type="entry name" value="Histidine kinase-like ATPase, C-terminal domain"/>
    <property type="match status" value="1"/>
</dbReference>
<evidence type="ECO:0000256" key="2">
    <source>
        <dbReference type="PROSITE-ProRule" id="PRU00169"/>
    </source>
</evidence>
<sequence length="713" mass="83326">MIFHKYKRCLHLVFAIKHLISASISKNVHLIAISAALIIVLLLLFKSERLVWKYFRISLLLELCFYDAPFTPSIVATLYSKITHKWILLVFYSVRISTMNAFNFEIIDWVYFGVQFVALFIYLCEKERKPFQRNSQLINRNQNYLNMGLMMESVELYDILNRIPCGVCLLDNNLQVVSSNNKVRKYISSQIENNLQQALFLMIQRAYLQSQQNGSFRKNERHKSIFESLDEQSDFPIKRLQSFCQQRRATLQQQKTTNVSNVSDIAQIIHKHKIKNLEETKINVLKYKDTNTGKTFEIRIYDIANGCMIVIENITDFEYQQDMQERYRFYSKLINSFSHELRTPLNCSLQLLQILDQNLKGELNDQYLKPAIISNKKLLHQINDILDYANFEAQTFKLRPQLFKLSTIIKTIEDYFKAECEQKQITLTITSCDDTYISSDYDRIMQIIVNLMNNSVKYTKQKGEIHFVVQRAGSIYQFEVFDTGCGIPVEKLYLITKILKNCELDWSRRGDEDYMQYVGLGLKVSSQIARKLCDTGDLSIFSSVNQYTKSKFYVKDMKQYLDQTVEPTEDHIQEPYKSIGRIKCQCVSVLICDDIPFNHLALSTVLKYFNVKVDSAYDGQMAIEMAKQKVTQCKCGYKLIFMDIDMPEMDGCQATKEILQVFSHHQIQCVVIMCSAYDSKENIDYAMKSGMKEILPKPVDTNLLKKILQKYYF</sequence>
<dbReference type="InterPro" id="IPR001789">
    <property type="entry name" value="Sig_transdc_resp-reg_receiver"/>
</dbReference>
<dbReference type="SMART" id="SM00388">
    <property type="entry name" value="HisKA"/>
    <property type="match status" value="1"/>
</dbReference>
<dbReference type="InterPro" id="IPR011006">
    <property type="entry name" value="CheY-like_superfamily"/>
</dbReference>
<dbReference type="SUPFAM" id="SSF47384">
    <property type="entry name" value="Homodimeric domain of signal transducing histidine kinase"/>
    <property type="match status" value="1"/>
</dbReference>
<evidence type="ECO:0000259" key="4">
    <source>
        <dbReference type="PROSITE" id="PS50109"/>
    </source>
</evidence>
<dbReference type="STRING" id="5888.A0E8Z0"/>
<evidence type="ECO:0000259" key="5">
    <source>
        <dbReference type="PROSITE" id="PS50110"/>
    </source>
</evidence>
<organism evidence="6 7">
    <name type="scientific">Paramecium tetraurelia</name>
    <dbReference type="NCBI Taxonomy" id="5888"/>
    <lineage>
        <taxon>Eukaryota</taxon>
        <taxon>Sar</taxon>
        <taxon>Alveolata</taxon>
        <taxon>Ciliophora</taxon>
        <taxon>Intramacronucleata</taxon>
        <taxon>Oligohymenophorea</taxon>
        <taxon>Peniculida</taxon>
        <taxon>Parameciidae</taxon>
        <taxon>Paramecium</taxon>
    </lineage>
</organism>
<dbReference type="KEGG" id="ptm:GSPATT00024488001"/>
<keyword evidence="1 2" id="KW-0597">Phosphoprotein</keyword>
<dbReference type="EMBL" id="CT868664">
    <property type="protein sequence ID" value="CAK91757.1"/>
    <property type="molecule type" value="Genomic_DNA"/>
</dbReference>
<proteinExistence type="predicted"/>
<dbReference type="OMA" id="CMIVIEN"/>
<evidence type="ECO:0000313" key="6">
    <source>
        <dbReference type="EMBL" id="CAK91757.1"/>
    </source>
</evidence>
<accession>A0E8Z0</accession>
<feature type="transmembrane region" description="Helical" evidence="3">
    <location>
        <begin position="27"/>
        <end position="45"/>
    </location>
</feature>
<dbReference type="PANTHER" id="PTHR43719">
    <property type="entry name" value="TWO-COMPONENT HISTIDINE KINASE"/>
    <property type="match status" value="1"/>
</dbReference>
<feature type="domain" description="Histidine kinase" evidence="4">
    <location>
        <begin position="336"/>
        <end position="558"/>
    </location>
</feature>
<dbReference type="InterPro" id="IPR036097">
    <property type="entry name" value="HisK_dim/P_sf"/>
</dbReference>
<dbReference type="RefSeq" id="XP_001459154.1">
    <property type="nucleotide sequence ID" value="XM_001459117.1"/>
</dbReference>
<keyword evidence="7" id="KW-1185">Reference proteome</keyword>
<gene>
    <name evidence="6" type="ORF">GSPATT00024488001</name>
</gene>
<dbReference type="OrthoDB" id="304129at2759"/>
<evidence type="ECO:0000256" key="1">
    <source>
        <dbReference type="ARBA" id="ARBA00022553"/>
    </source>
</evidence>
<dbReference type="CDD" id="cd17546">
    <property type="entry name" value="REC_hyHK_CKI1_RcsC-like"/>
    <property type="match status" value="1"/>
</dbReference>
<dbReference type="SUPFAM" id="SSF52172">
    <property type="entry name" value="CheY-like"/>
    <property type="match status" value="1"/>
</dbReference>
<feature type="modified residue" description="4-aspartylphosphate" evidence="2">
    <location>
        <position position="643"/>
    </location>
</feature>
<dbReference type="InterPro" id="IPR050956">
    <property type="entry name" value="2C_system_His_kinase"/>
</dbReference>
<dbReference type="eggNOG" id="KOG0519">
    <property type="taxonomic scope" value="Eukaryota"/>
</dbReference>
<dbReference type="InParanoid" id="A0E8Z0"/>
<keyword evidence="3" id="KW-1133">Transmembrane helix</keyword>
<dbReference type="CDD" id="cd00082">
    <property type="entry name" value="HisKA"/>
    <property type="match status" value="1"/>
</dbReference>
<dbReference type="PROSITE" id="PS50110">
    <property type="entry name" value="RESPONSE_REGULATORY"/>
    <property type="match status" value="1"/>
</dbReference>
<dbReference type="Pfam" id="PF00512">
    <property type="entry name" value="HisKA"/>
    <property type="match status" value="1"/>
</dbReference>
<dbReference type="GeneID" id="5044939"/>
<dbReference type="AlphaFoldDB" id="A0E8Z0"/>
<dbReference type="PANTHER" id="PTHR43719:SF28">
    <property type="entry name" value="PEROXIDE STRESS-ACTIVATED HISTIDINE KINASE MAK1-RELATED"/>
    <property type="match status" value="1"/>
</dbReference>
<dbReference type="SUPFAM" id="SSF55874">
    <property type="entry name" value="ATPase domain of HSP90 chaperone/DNA topoisomerase II/histidine kinase"/>
    <property type="match status" value="1"/>
</dbReference>
<dbReference type="InterPro" id="IPR003594">
    <property type="entry name" value="HATPase_dom"/>
</dbReference>
<dbReference type="SMART" id="SM00448">
    <property type="entry name" value="REC"/>
    <property type="match status" value="1"/>
</dbReference>
<protein>
    <recommendedName>
        <fullName evidence="8">Response regulatory domain-containing protein</fullName>
    </recommendedName>
</protein>
<dbReference type="InterPro" id="IPR005467">
    <property type="entry name" value="His_kinase_dom"/>
</dbReference>
<name>A0E8Z0_PARTE</name>
<evidence type="ECO:0008006" key="8">
    <source>
        <dbReference type="Google" id="ProtNLM"/>
    </source>
</evidence>
<dbReference type="HOGENOM" id="CLU_013410_1_0_1"/>
<dbReference type="Gene3D" id="1.10.287.130">
    <property type="match status" value="1"/>
</dbReference>
<dbReference type="Proteomes" id="UP000000600">
    <property type="component" value="Unassembled WGS sequence"/>
</dbReference>